<evidence type="ECO:0000259" key="9">
    <source>
        <dbReference type="Pfam" id="PF00370"/>
    </source>
</evidence>
<evidence type="ECO:0000256" key="6">
    <source>
        <dbReference type="ARBA" id="ARBA00022840"/>
    </source>
</evidence>
<keyword evidence="5 7" id="KW-0319">Glycerol metabolism</keyword>
<feature type="binding site" evidence="7">
    <location>
        <position position="96"/>
    </location>
    <ligand>
        <name>glycerol</name>
        <dbReference type="ChEBI" id="CHEBI:17754"/>
    </ligand>
</feature>
<evidence type="ECO:0000256" key="8">
    <source>
        <dbReference type="RuleBase" id="RU003733"/>
    </source>
</evidence>
<dbReference type="PANTHER" id="PTHR10196:SF69">
    <property type="entry name" value="GLYCEROL KINASE"/>
    <property type="match status" value="1"/>
</dbReference>
<feature type="binding site" evidence="7">
    <location>
        <position position="328"/>
    </location>
    <ligand>
        <name>ATP</name>
        <dbReference type="ChEBI" id="CHEBI:30616"/>
    </ligand>
</feature>
<accession>A0ABU2J5N5</accession>
<feature type="binding site" evidence="7">
    <location>
        <position position="148"/>
    </location>
    <ligand>
        <name>sn-glycerol 3-phosphate</name>
        <dbReference type="ChEBI" id="CHEBI:57597"/>
    </ligand>
</feature>
<evidence type="ECO:0000256" key="5">
    <source>
        <dbReference type="ARBA" id="ARBA00022798"/>
    </source>
</evidence>
<dbReference type="Proteomes" id="UP001183176">
    <property type="component" value="Unassembled WGS sequence"/>
</dbReference>
<evidence type="ECO:0000256" key="7">
    <source>
        <dbReference type="HAMAP-Rule" id="MF_00186"/>
    </source>
</evidence>
<keyword evidence="2 7" id="KW-0808">Transferase</keyword>
<dbReference type="InterPro" id="IPR018485">
    <property type="entry name" value="FGGY_C"/>
</dbReference>
<evidence type="ECO:0000313" key="12">
    <source>
        <dbReference type="Proteomes" id="UP001183176"/>
    </source>
</evidence>
<dbReference type="GO" id="GO:0004370">
    <property type="term" value="F:glycerol kinase activity"/>
    <property type="evidence" value="ECO:0007669"/>
    <property type="project" value="UniProtKB-EC"/>
</dbReference>
<gene>
    <name evidence="7 11" type="primary">glpK</name>
    <name evidence="11" type="ORF">RM423_02685</name>
</gene>
<dbReference type="InterPro" id="IPR018483">
    <property type="entry name" value="Carb_kinase_FGGY_CS"/>
</dbReference>
<reference evidence="12" key="1">
    <citation type="submission" date="2023-07" db="EMBL/GenBank/DDBJ databases">
        <title>30 novel species of actinomycetes from the DSMZ collection.</title>
        <authorList>
            <person name="Nouioui I."/>
        </authorList>
    </citation>
    <scope>NUCLEOTIDE SEQUENCE [LARGE SCALE GENOMIC DNA]</scope>
    <source>
        <strain evidence="12">DSM 44399</strain>
    </source>
</reference>
<keyword evidence="3 7" id="KW-0547">Nucleotide-binding</keyword>
<evidence type="ECO:0000256" key="3">
    <source>
        <dbReference type="ARBA" id="ARBA00022741"/>
    </source>
</evidence>
<evidence type="ECO:0000313" key="11">
    <source>
        <dbReference type="EMBL" id="MDT0260294.1"/>
    </source>
</evidence>
<feature type="binding site" evidence="7">
    <location>
        <position position="148"/>
    </location>
    <ligand>
        <name>glycerol</name>
        <dbReference type="ChEBI" id="CHEBI:17754"/>
    </ligand>
</feature>
<dbReference type="InterPro" id="IPR000577">
    <property type="entry name" value="Carb_kinase_FGGY"/>
</dbReference>
<feature type="binding site" evidence="7">
    <location>
        <position position="28"/>
    </location>
    <ligand>
        <name>ATP</name>
        <dbReference type="ChEBI" id="CHEBI:30616"/>
    </ligand>
</feature>
<comment type="catalytic activity">
    <reaction evidence="7">
        <text>glycerol + ATP = sn-glycerol 3-phosphate + ADP + H(+)</text>
        <dbReference type="Rhea" id="RHEA:21644"/>
        <dbReference type="ChEBI" id="CHEBI:15378"/>
        <dbReference type="ChEBI" id="CHEBI:17754"/>
        <dbReference type="ChEBI" id="CHEBI:30616"/>
        <dbReference type="ChEBI" id="CHEBI:57597"/>
        <dbReference type="ChEBI" id="CHEBI:456216"/>
        <dbReference type="EC" id="2.7.1.30"/>
    </reaction>
</comment>
<feature type="binding site" evidence="7">
    <location>
        <position position="280"/>
    </location>
    <ligand>
        <name>ADP</name>
        <dbReference type="ChEBI" id="CHEBI:456216"/>
    </ligand>
</feature>
<name>A0ABU2J5N5_9ACTN</name>
<feature type="binding site" evidence="7">
    <location>
        <position position="26"/>
    </location>
    <ligand>
        <name>ADP</name>
        <dbReference type="ChEBI" id="CHEBI:456216"/>
    </ligand>
</feature>
<feature type="binding site" evidence="7">
    <location>
        <position position="429"/>
    </location>
    <ligand>
        <name>ADP</name>
        <dbReference type="ChEBI" id="CHEBI:456216"/>
    </ligand>
</feature>
<feature type="binding site" evidence="7">
    <location>
        <position position="258"/>
    </location>
    <ligand>
        <name>sn-glycerol 3-phosphate</name>
        <dbReference type="ChEBI" id="CHEBI:57597"/>
    </ligand>
</feature>
<sequence length="520" mass="56411">MTTSATTRPTGGGPSARYVLAIDQGTTSTRSIVFDQAGRLVAVRQHEHHQFFPQPGWVEHDAAEIWRNLRRLVPATLADAGIVAEQVAAVGIANQRETTVVWNRRTGEPIHRAIVWQDTRTAALMDSLGADPRAVEVVRRCGLPMAAYFSASRLRWLLENVPGARRRAEDGELLFGTMETWLIWNLTGGPDGGVHVTDVTNASRDMLMNIRTLQWDPQLLDFFDIPAAVLPEIRPSLEVYGLCRELVPGAPIAAALGDQQAALFGQTCFDAGDAKCTYGTGSFLLLNTGSELVNSSHGLIPTVAYQLAGEPPTYALEGSIAVTGSLVQWLRDGLGLISSAPEIETLARTVTDNGGCYVVPAFAGLFAPHWRGEARGVIAGLTSYVNKGHLARAVLEATGWQTREVIDAMNADSGLPIRALRVDGGMTANNLLMQFVADILDTPVVRPMMAETVSLGAAYAAGLSVGFWPDLASLRRNWHRAAQWTPSMDAALREREYENWKFAVTRTFGWVRDGSGTRPG</sequence>
<protein>
    <recommendedName>
        <fullName evidence="7">Glycerol kinase</fullName>
        <ecNumber evidence="7">2.7.1.30</ecNumber>
    </recommendedName>
    <alternativeName>
        <fullName evidence="7">ATP:glycerol 3-phosphotransferase</fullName>
    </alternativeName>
    <alternativeName>
        <fullName evidence="7">Glycerokinase</fullName>
        <shortName evidence="7">GK</shortName>
    </alternativeName>
</protein>
<evidence type="ECO:0000256" key="4">
    <source>
        <dbReference type="ARBA" id="ARBA00022777"/>
    </source>
</evidence>
<feature type="binding site" evidence="7">
    <location>
        <position position="280"/>
    </location>
    <ligand>
        <name>ATP</name>
        <dbReference type="ChEBI" id="CHEBI:30616"/>
    </ligand>
</feature>
<feature type="domain" description="Carbohydrate kinase FGGY N-terminal" evidence="9">
    <location>
        <begin position="18"/>
        <end position="265"/>
    </location>
</feature>
<feature type="binding site" evidence="7">
    <location>
        <position position="26"/>
    </location>
    <ligand>
        <name>sn-glycerol 3-phosphate</name>
        <dbReference type="ChEBI" id="CHEBI:57597"/>
    </ligand>
</feature>
<feature type="binding site" evidence="7">
    <location>
        <position position="425"/>
    </location>
    <ligand>
        <name>ATP</name>
        <dbReference type="ChEBI" id="CHEBI:30616"/>
    </ligand>
</feature>
<dbReference type="PANTHER" id="PTHR10196">
    <property type="entry name" value="SUGAR KINASE"/>
    <property type="match status" value="1"/>
</dbReference>
<dbReference type="Gene3D" id="3.30.420.40">
    <property type="match status" value="2"/>
</dbReference>
<dbReference type="Pfam" id="PF00370">
    <property type="entry name" value="FGGY_N"/>
    <property type="match status" value="1"/>
</dbReference>
<dbReference type="PIRSF" id="PIRSF000538">
    <property type="entry name" value="GlpK"/>
    <property type="match status" value="1"/>
</dbReference>
<dbReference type="InterPro" id="IPR005999">
    <property type="entry name" value="Glycerol_kin"/>
</dbReference>
<dbReference type="HAMAP" id="MF_00186">
    <property type="entry name" value="Glycerol_kin"/>
    <property type="match status" value="1"/>
</dbReference>
<feature type="binding site" evidence="7">
    <location>
        <position position="259"/>
    </location>
    <ligand>
        <name>glycerol</name>
        <dbReference type="ChEBI" id="CHEBI:17754"/>
    </ligand>
</feature>
<organism evidence="11 12">
    <name type="scientific">Jatrophihabitans lederbergiae</name>
    <dbReference type="NCBI Taxonomy" id="3075547"/>
    <lineage>
        <taxon>Bacteria</taxon>
        <taxon>Bacillati</taxon>
        <taxon>Actinomycetota</taxon>
        <taxon>Actinomycetes</taxon>
        <taxon>Jatrophihabitantales</taxon>
        <taxon>Jatrophihabitantaceae</taxon>
        <taxon>Jatrophihabitans</taxon>
    </lineage>
</organism>
<evidence type="ECO:0000256" key="1">
    <source>
        <dbReference type="ARBA" id="ARBA00009156"/>
    </source>
</evidence>
<dbReference type="NCBIfam" id="TIGR01311">
    <property type="entry name" value="glycerol_kin"/>
    <property type="match status" value="1"/>
</dbReference>
<feature type="domain" description="Carbohydrate kinase FGGY C-terminal" evidence="10">
    <location>
        <begin position="274"/>
        <end position="463"/>
    </location>
</feature>
<dbReference type="RefSeq" id="WP_311421447.1">
    <property type="nucleotide sequence ID" value="NZ_JAVREH010000002.1"/>
</dbReference>
<comment type="activity regulation">
    <text evidence="7">Inhibited by fructose 1,6-bisphosphate (FBP).</text>
</comment>
<dbReference type="InterPro" id="IPR018484">
    <property type="entry name" value="FGGY_N"/>
</dbReference>
<dbReference type="EMBL" id="JAVREH010000002">
    <property type="protein sequence ID" value="MDT0260294.1"/>
    <property type="molecule type" value="Genomic_DNA"/>
</dbReference>
<keyword evidence="12" id="KW-1185">Reference proteome</keyword>
<feature type="binding site" evidence="7">
    <location>
        <position position="27"/>
    </location>
    <ligand>
        <name>ATP</name>
        <dbReference type="ChEBI" id="CHEBI:30616"/>
    </ligand>
</feature>
<dbReference type="EC" id="2.7.1.30" evidence="7"/>
<keyword evidence="4 7" id="KW-0418">Kinase</keyword>
<feature type="binding site" evidence="7">
    <location>
        <position position="26"/>
    </location>
    <ligand>
        <name>ATP</name>
        <dbReference type="ChEBI" id="CHEBI:30616"/>
    </ligand>
</feature>
<feature type="binding site" evidence="7">
    <location>
        <position position="324"/>
    </location>
    <ligand>
        <name>ADP</name>
        <dbReference type="ChEBI" id="CHEBI:456216"/>
    </ligand>
</feature>
<comment type="pathway">
    <text evidence="7">Polyol metabolism; glycerol degradation via glycerol kinase pathway; sn-glycerol 3-phosphate from glycerol: step 1/1.</text>
</comment>
<proteinExistence type="inferred from homology"/>
<dbReference type="InterPro" id="IPR043129">
    <property type="entry name" value="ATPase_NBD"/>
</dbReference>
<comment type="function">
    <text evidence="7">Key enzyme in the regulation of glycerol uptake and metabolism. Catalyzes the phosphorylation of glycerol to yield sn-glycerol 3-phosphate.</text>
</comment>
<feature type="binding site" evidence="7">
    <location>
        <position position="30"/>
    </location>
    <ligand>
        <name>ADP</name>
        <dbReference type="ChEBI" id="CHEBI:456216"/>
    </ligand>
</feature>
<feature type="binding site" evidence="7">
    <location>
        <position position="425"/>
    </location>
    <ligand>
        <name>ADP</name>
        <dbReference type="ChEBI" id="CHEBI:456216"/>
    </ligand>
</feature>
<feature type="binding site" evidence="7">
    <location>
        <position position="258"/>
    </location>
    <ligand>
        <name>glycerol</name>
        <dbReference type="ChEBI" id="CHEBI:17754"/>
    </ligand>
</feature>
<dbReference type="PROSITE" id="PS00445">
    <property type="entry name" value="FGGY_KINASES_2"/>
    <property type="match status" value="1"/>
</dbReference>
<feature type="binding site" evidence="7">
    <location>
        <position position="324"/>
    </location>
    <ligand>
        <name>ATP</name>
        <dbReference type="ChEBI" id="CHEBI:30616"/>
    </ligand>
</feature>
<comment type="caution">
    <text evidence="11">The sequence shown here is derived from an EMBL/GenBank/DDBJ whole genome shotgun (WGS) entry which is preliminary data.</text>
</comment>
<feature type="binding site" evidence="7">
    <location>
        <position position="97"/>
    </location>
    <ligand>
        <name>glycerol</name>
        <dbReference type="ChEBI" id="CHEBI:17754"/>
    </ligand>
</feature>
<dbReference type="CDD" id="cd07769">
    <property type="entry name" value="ASKHA_NBD_FGGY_GK"/>
    <property type="match status" value="1"/>
</dbReference>
<dbReference type="SUPFAM" id="SSF53067">
    <property type="entry name" value="Actin-like ATPase domain"/>
    <property type="match status" value="2"/>
</dbReference>
<keyword evidence="6 7" id="KW-0067">ATP-binding</keyword>
<evidence type="ECO:0000256" key="2">
    <source>
        <dbReference type="ARBA" id="ARBA00022679"/>
    </source>
</evidence>
<feature type="binding site" evidence="7">
    <location>
        <position position="96"/>
    </location>
    <ligand>
        <name>sn-glycerol 3-phosphate</name>
        <dbReference type="ChEBI" id="CHEBI:57597"/>
    </ligand>
</feature>
<evidence type="ECO:0000259" key="10">
    <source>
        <dbReference type="Pfam" id="PF02782"/>
    </source>
</evidence>
<dbReference type="NCBIfam" id="NF000756">
    <property type="entry name" value="PRK00047.1"/>
    <property type="match status" value="1"/>
</dbReference>
<comment type="similarity">
    <text evidence="1 7 8">Belongs to the FGGY kinase family.</text>
</comment>
<feature type="binding site" evidence="7">
    <location>
        <position position="97"/>
    </location>
    <ligand>
        <name>sn-glycerol 3-phosphate</name>
        <dbReference type="ChEBI" id="CHEBI:57597"/>
    </ligand>
</feature>
<dbReference type="Pfam" id="PF02782">
    <property type="entry name" value="FGGY_C"/>
    <property type="match status" value="1"/>
</dbReference>